<keyword evidence="7" id="KW-1185">Reference proteome</keyword>
<dbReference type="Proteomes" id="UP000189703">
    <property type="component" value="Unplaced"/>
</dbReference>
<dbReference type="GO" id="GO:0005874">
    <property type="term" value="C:microtubule"/>
    <property type="evidence" value="ECO:0007669"/>
    <property type="project" value="UniProtKB-KW"/>
</dbReference>
<dbReference type="KEGG" id="nnu:104612052"/>
<dbReference type="SUPFAM" id="SSF58010">
    <property type="entry name" value="Fibrinogen coiled-coil and central regions"/>
    <property type="match status" value="1"/>
</dbReference>
<evidence type="ECO:0000256" key="5">
    <source>
        <dbReference type="ARBA" id="ARBA00023175"/>
    </source>
</evidence>
<dbReference type="eggNOG" id="ENOG502QR1R">
    <property type="taxonomic scope" value="Eukaryota"/>
</dbReference>
<dbReference type="RefSeq" id="XP_010277667.1">
    <property type="nucleotide sequence ID" value="XM_010279365.2"/>
</dbReference>
<evidence type="ECO:0000313" key="8">
    <source>
        <dbReference type="RefSeq" id="XP_010277667.1"/>
    </source>
</evidence>
<evidence type="ECO:0000256" key="3">
    <source>
        <dbReference type="ARBA" id="ARBA00022840"/>
    </source>
</evidence>
<name>A0A1U8B941_NELNU</name>
<proteinExistence type="predicted"/>
<evidence type="ECO:0000313" key="7">
    <source>
        <dbReference type="Proteomes" id="UP000189703"/>
    </source>
</evidence>
<dbReference type="OrthoDB" id="1737194at2759"/>
<dbReference type="PANTHER" id="PTHR37739">
    <property type="entry name" value="KINESIN-LIKE PROTEIN KIN-12D"/>
    <property type="match status" value="1"/>
</dbReference>
<feature type="coiled-coil region" evidence="6">
    <location>
        <begin position="166"/>
        <end position="282"/>
    </location>
</feature>
<keyword evidence="1" id="KW-0493">Microtubule</keyword>
<dbReference type="InterPro" id="IPR044986">
    <property type="entry name" value="KIF15/KIN-12"/>
</dbReference>
<reference evidence="8" key="1">
    <citation type="submission" date="2025-08" db="UniProtKB">
        <authorList>
            <consortium name="RefSeq"/>
        </authorList>
    </citation>
    <scope>IDENTIFICATION</scope>
</reference>
<dbReference type="GeneID" id="104612052"/>
<dbReference type="AlphaFoldDB" id="A0A1U8B941"/>
<dbReference type="InParanoid" id="A0A1U8B941"/>
<dbReference type="GO" id="GO:0005524">
    <property type="term" value="F:ATP binding"/>
    <property type="evidence" value="ECO:0007669"/>
    <property type="project" value="UniProtKB-KW"/>
</dbReference>
<keyword evidence="2" id="KW-0547">Nucleotide-binding</keyword>
<keyword evidence="5" id="KW-0505">Motor protein</keyword>
<accession>A0A1U8B941</accession>
<evidence type="ECO:0000256" key="2">
    <source>
        <dbReference type="ARBA" id="ARBA00022741"/>
    </source>
</evidence>
<protein>
    <submittedName>
        <fullName evidence="8">Kinesin-like protein KIN-12D</fullName>
    </submittedName>
</protein>
<dbReference type="PANTHER" id="PTHR37739:SF8">
    <property type="entry name" value="KINESIN-LIKE PROTEIN KIN-12D"/>
    <property type="match status" value="1"/>
</dbReference>
<evidence type="ECO:0000256" key="6">
    <source>
        <dbReference type="SAM" id="Coils"/>
    </source>
</evidence>
<gene>
    <name evidence="8" type="primary">LOC104612052</name>
</gene>
<keyword evidence="3" id="KW-0067">ATP-binding</keyword>
<evidence type="ECO:0000256" key="1">
    <source>
        <dbReference type="ARBA" id="ARBA00022701"/>
    </source>
</evidence>
<dbReference type="STRING" id="4432.A0A1U8B941"/>
<organism evidence="7 8">
    <name type="scientific">Nelumbo nucifera</name>
    <name type="common">Sacred lotus</name>
    <dbReference type="NCBI Taxonomy" id="4432"/>
    <lineage>
        <taxon>Eukaryota</taxon>
        <taxon>Viridiplantae</taxon>
        <taxon>Streptophyta</taxon>
        <taxon>Embryophyta</taxon>
        <taxon>Tracheophyta</taxon>
        <taxon>Spermatophyta</taxon>
        <taxon>Magnoliopsida</taxon>
        <taxon>Proteales</taxon>
        <taxon>Nelumbonaceae</taxon>
        <taxon>Nelumbo</taxon>
    </lineage>
</organism>
<keyword evidence="4 6" id="KW-0175">Coiled coil</keyword>
<sequence length="295" mass="33682">MVAALESLEEELAAKSVELDEAVPHGQMLEGHLQGKINMISSLELDISKECESLKLLSNQNLELKVHVEDLLIEKTSTEEELIERRRVTERLKEEVLEMGNALGEMNNFIESLKNDLDKVSTERNNLYSEVLTLKEKVETVQALAEENEAIAMEAQQMAESRKIYAKEKEEEVKLLERSVEELECTVNVLENKVDIVKGEAEKQRLQTEDLEMELQSLRHQMLTVHNSSIMMSSDTQNVSNVDLLRKLEEKEIDMQEAQKQIKILEKNVAEKEAEISQCIAHISELNLQAEAQAR</sequence>
<dbReference type="Gene3D" id="1.20.5.50">
    <property type="match status" value="1"/>
</dbReference>
<evidence type="ECO:0000256" key="4">
    <source>
        <dbReference type="ARBA" id="ARBA00023054"/>
    </source>
</evidence>